<sequence length="325" mass="34596">MNLRRRCLAAGLCVLAASASLAQSAWPAKPVTLVVPFAAGGPTDVVARTLGVSIGKTIGQTVVIENKLGAGGTVAAAYVARSAPDGYTFFIHHNGMATSTALYRKLSYNALTDFEYVSQAVEVPMTMLARKDFPANNFQEFAAYVKANQSKINLANAGLGAVSQLCGMMFERALGVKLTAVPFQGTAPAMNALLGGQVDILCDQTTQTIPQIKAGNVKFYGVTTKSRIKALPDAPTLAEQGLKDFEVVVWHGIYAPKGTPKPILDKMNQAIRIALKDPQVVARMTELGAEIVGEDKLTPESLQVWLKAEIDKWGPIIKATGTFAD</sequence>
<dbReference type="InterPro" id="IPR005064">
    <property type="entry name" value="BUG"/>
</dbReference>
<feature type="signal peptide" evidence="2">
    <location>
        <begin position="1"/>
        <end position="22"/>
    </location>
</feature>
<accession>A0A931H1S0</accession>
<dbReference type="EMBL" id="JADWYS010000001">
    <property type="protein sequence ID" value="MBG9387009.1"/>
    <property type="molecule type" value="Genomic_DNA"/>
</dbReference>
<dbReference type="PIRSF" id="PIRSF017082">
    <property type="entry name" value="YflP"/>
    <property type="match status" value="1"/>
</dbReference>
<keyword evidence="4" id="KW-1185">Reference proteome</keyword>
<keyword evidence="2" id="KW-0732">Signal</keyword>
<organism evidence="3 4">
    <name type="scientific">Caenimonas aquaedulcis</name>
    <dbReference type="NCBI Taxonomy" id="2793270"/>
    <lineage>
        <taxon>Bacteria</taxon>
        <taxon>Pseudomonadati</taxon>
        <taxon>Pseudomonadota</taxon>
        <taxon>Betaproteobacteria</taxon>
        <taxon>Burkholderiales</taxon>
        <taxon>Comamonadaceae</taxon>
        <taxon>Caenimonas</taxon>
    </lineage>
</organism>
<reference evidence="3" key="1">
    <citation type="submission" date="2020-11" db="EMBL/GenBank/DDBJ databases">
        <title>Bacterial whole genome sequence for Caenimonas sp. DR4.4.</title>
        <authorList>
            <person name="Le V."/>
            <person name="Ko S.-R."/>
            <person name="Ahn C.-Y."/>
            <person name="Oh H.-M."/>
        </authorList>
    </citation>
    <scope>NUCLEOTIDE SEQUENCE</scope>
    <source>
        <strain evidence="3">DR4.4</strain>
    </source>
</reference>
<protein>
    <submittedName>
        <fullName evidence="3">Tripartite tricarboxylate transporter substrate binding protein BugD</fullName>
    </submittedName>
</protein>
<proteinExistence type="inferred from homology"/>
<dbReference type="SUPFAM" id="SSF53850">
    <property type="entry name" value="Periplasmic binding protein-like II"/>
    <property type="match status" value="1"/>
</dbReference>
<dbReference type="Gene3D" id="3.40.190.150">
    <property type="entry name" value="Bordetella uptake gene, domain 1"/>
    <property type="match status" value="1"/>
</dbReference>
<comment type="caution">
    <text evidence="3">The sequence shown here is derived from an EMBL/GenBank/DDBJ whole genome shotgun (WGS) entry which is preliminary data.</text>
</comment>
<feature type="chain" id="PRO_5037864649" evidence="2">
    <location>
        <begin position="23"/>
        <end position="325"/>
    </location>
</feature>
<evidence type="ECO:0000313" key="4">
    <source>
        <dbReference type="Proteomes" id="UP000651050"/>
    </source>
</evidence>
<dbReference type="Proteomes" id="UP000651050">
    <property type="component" value="Unassembled WGS sequence"/>
</dbReference>
<evidence type="ECO:0000256" key="1">
    <source>
        <dbReference type="ARBA" id="ARBA00006987"/>
    </source>
</evidence>
<dbReference type="PANTHER" id="PTHR42928">
    <property type="entry name" value="TRICARBOXYLATE-BINDING PROTEIN"/>
    <property type="match status" value="1"/>
</dbReference>
<dbReference type="RefSeq" id="WP_196984961.1">
    <property type="nucleotide sequence ID" value="NZ_JADWYS010000001.1"/>
</dbReference>
<evidence type="ECO:0000256" key="2">
    <source>
        <dbReference type="SAM" id="SignalP"/>
    </source>
</evidence>
<evidence type="ECO:0000313" key="3">
    <source>
        <dbReference type="EMBL" id="MBG9387009.1"/>
    </source>
</evidence>
<dbReference type="InterPro" id="IPR042100">
    <property type="entry name" value="Bug_dom1"/>
</dbReference>
<dbReference type="Pfam" id="PF03401">
    <property type="entry name" value="TctC"/>
    <property type="match status" value="1"/>
</dbReference>
<dbReference type="PANTHER" id="PTHR42928:SF5">
    <property type="entry name" value="BLR1237 PROTEIN"/>
    <property type="match status" value="1"/>
</dbReference>
<comment type="similarity">
    <text evidence="1">Belongs to the UPF0065 (bug) family.</text>
</comment>
<name>A0A931H1S0_9BURK</name>
<gene>
    <name evidence="3" type="ORF">I5803_03135</name>
</gene>
<dbReference type="Gene3D" id="3.40.190.10">
    <property type="entry name" value="Periplasmic binding protein-like II"/>
    <property type="match status" value="1"/>
</dbReference>
<dbReference type="AlphaFoldDB" id="A0A931H1S0"/>